<organism evidence="12 13">
    <name type="scientific">Araneus ventricosus</name>
    <name type="common">Orbweaver spider</name>
    <name type="synonym">Epeira ventricosa</name>
    <dbReference type="NCBI Taxonomy" id="182803"/>
    <lineage>
        <taxon>Eukaryota</taxon>
        <taxon>Metazoa</taxon>
        <taxon>Ecdysozoa</taxon>
        <taxon>Arthropoda</taxon>
        <taxon>Chelicerata</taxon>
        <taxon>Arachnida</taxon>
        <taxon>Araneae</taxon>
        <taxon>Araneomorphae</taxon>
        <taxon>Entelegynae</taxon>
        <taxon>Araneoidea</taxon>
        <taxon>Araneidae</taxon>
        <taxon>Araneus</taxon>
    </lineage>
</organism>
<evidence type="ECO:0000256" key="7">
    <source>
        <dbReference type="ARBA" id="ARBA00023015"/>
    </source>
</evidence>
<evidence type="ECO:0000313" key="13">
    <source>
        <dbReference type="Proteomes" id="UP000499080"/>
    </source>
</evidence>
<comment type="caution">
    <text evidence="12">The sequence shown here is derived from an EMBL/GenBank/DDBJ whole genome shotgun (WGS) entry which is preliminary data.</text>
</comment>
<evidence type="ECO:0000259" key="11">
    <source>
        <dbReference type="PROSITE" id="PS50157"/>
    </source>
</evidence>
<keyword evidence="13" id="KW-1185">Reference proteome</keyword>
<evidence type="ECO:0000256" key="8">
    <source>
        <dbReference type="ARBA" id="ARBA00023163"/>
    </source>
</evidence>
<name>A0A4Y2BAS8_ARAVE</name>
<keyword evidence="3" id="KW-0479">Metal-binding</keyword>
<evidence type="ECO:0000256" key="10">
    <source>
        <dbReference type="PROSITE-ProRule" id="PRU00042"/>
    </source>
</evidence>
<dbReference type="AlphaFoldDB" id="A0A4Y2BAS8"/>
<keyword evidence="7" id="KW-0805">Transcription regulation</keyword>
<proteinExistence type="inferred from homology"/>
<accession>A0A4Y2BAS8</accession>
<evidence type="ECO:0000256" key="5">
    <source>
        <dbReference type="ARBA" id="ARBA00022771"/>
    </source>
</evidence>
<protein>
    <submittedName>
        <fullName evidence="12">Zinc finger protein 775</fullName>
    </submittedName>
</protein>
<dbReference type="GO" id="GO:0000978">
    <property type="term" value="F:RNA polymerase II cis-regulatory region sequence-specific DNA binding"/>
    <property type="evidence" value="ECO:0007669"/>
    <property type="project" value="TreeGrafter"/>
</dbReference>
<feature type="domain" description="C2H2-type" evidence="11">
    <location>
        <begin position="85"/>
        <end position="112"/>
    </location>
</feature>
<keyword evidence="6" id="KW-0862">Zinc</keyword>
<reference evidence="12 13" key="1">
    <citation type="journal article" date="2019" name="Sci. Rep.">
        <title>Orb-weaving spider Araneus ventricosus genome elucidates the spidroin gene catalogue.</title>
        <authorList>
            <person name="Kono N."/>
            <person name="Nakamura H."/>
            <person name="Ohtoshi R."/>
            <person name="Moran D.A.P."/>
            <person name="Shinohara A."/>
            <person name="Yoshida Y."/>
            <person name="Fujiwara M."/>
            <person name="Mori M."/>
            <person name="Tomita M."/>
            <person name="Arakawa K."/>
        </authorList>
    </citation>
    <scope>NUCLEOTIDE SEQUENCE [LARGE SCALE GENOMIC DNA]</scope>
</reference>
<evidence type="ECO:0000256" key="2">
    <source>
        <dbReference type="ARBA" id="ARBA00006991"/>
    </source>
</evidence>
<dbReference type="OrthoDB" id="7788172at2759"/>
<dbReference type="GO" id="GO:0008270">
    <property type="term" value="F:zinc ion binding"/>
    <property type="evidence" value="ECO:0007669"/>
    <property type="project" value="UniProtKB-KW"/>
</dbReference>
<dbReference type="SMART" id="SM00355">
    <property type="entry name" value="ZnF_C2H2"/>
    <property type="match status" value="3"/>
</dbReference>
<dbReference type="InterPro" id="IPR036236">
    <property type="entry name" value="Znf_C2H2_sf"/>
</dbReference>
<dbReference type="PROSITE" id="PS50157">
    <property type="entry name" value="ZINC_FINGER_C2H2_2"/>
    <property type="match status" value="3"/>
</dbReference>
<comment type="subcellular location">
    <subcellularLocation>
        <location evidence="1">Nucleus</location>
    </subcellularLocation>
</comment>
<keyword evidence="5 10" id="KW-0863">Zinc-finger</keyword>
<dbReference type="Gene3D" id="3.30.160.60">
    <property type="entry name" value="Classic Zinc Finger"/>
    <property type="match status" value="2"/>
</dbReference>
<dbReference type="FunFam" id="3.30.160.60:FF:000100">
    <property type="entry name" value="Zinc finger 45-like"/>
    <property type="match status" value="1"/>
</dbReference>
<evidence type="ECO:0000256" key="3">
    <source>
        <dbReference type="ARBA" id="ARBA00022723"/>
    </source>
</evidence>
<keyword evidence="8" id="KW-0804">Transcription</keyword>
<dbReference type="PANTHER" id="PTHR23235:SF139">
    <property type="entry name" value="HUCKEBEIN"/>
    <property type="match status" value="1"/>
</dbReference>
<dbReference type="PROSITE" id="PS00028">
    <property type="entry name" value="ZINC_FINGER_C2H2_1"/>
    <property type="match status" value="2"/>
</dbReference>
<gene>
    <name evidence="12" type="primary">Znf775</name>
    <name evidence="12" type="ORF">AVEN_159121_1</name>
</gene>
<sequence>MLEPIATAKSTAVQSEFCRPWTTNSQLIVERPQPLVPWDVTLQRLQQVLWQSAEDKKFRCLECPMVFSILSQYTDHLMIHKKRPFGCPTCMRCFMRKVELLRHERIHTGEKRFRCPECFKPFGRKDHMKKHFLTHLKSYEAPNPNPESKEVIEID</sequence>
<comment type="similarity">
    <text evidence="2">Belongs to the krueppel C2H2-type zinc-finger protein family.</text>
</comment>
<evidence type="ECO:0000256" key="4">
    <source>
        <dbReference type="ARBA" id="ARBA00022737"/>
    </source>
</evidence>
<evidence type="ECO:0000256" key="9">
    <source>
        <dbReference type="ARBA" id="ARBA00023242"/>
    </source>
</evidence>
<dbReference type="GO" id="GO:0005634">
    <property type="term" value="C:nucleus"/>
    <property type="evidence" value="ECO:0007669"/>
    <property type="project" value="UniProtKB-SubCell"/>
</dbReference>
<dbReference type="Pfam" id="PF00096">
    <property type="entry name" value="zf-C2H2"/>
    <property type="match status" value="2"/>
</dbReference>
<evidence type="ECO:0000256" key="6">
    <source>
        <dbReference type="ARBA" id="ARBA00022833"/>
    </source>
</evidence>
<dbReference type="PANTHER" id="PTHR23235">
    <property type="entry name" value="KRUEPPEL-LIKE TRANSCRIPTION FACTOR"/>
    <property type="match status" value="1"/>
</dbReference>
<dbReference type="GO" id="GO:0000981">
    <property type="term" value="F:DNA-binding transcription factor activity, RNA polymerase II-specific"/>
    <property type="evidence" value="ECO:0007669"/>
    <property type="project" value="TreeGrafter"/>
</dbReference>
<keyword evidence="9" id="KW-0539">Nucleus</keyword>
<dbReference type="EMBL" id="BGPR01000060">
    <property type="protein sequence ID" value="GBL88539.1"/>
    <property type="molecule type" value="Genomic_DNA"/>
</dbReference>
<feature type="domain" description="C2H2-type" evidence="11">
    <location>
        <begin position="58"/>
        <end position="80"/>
    </location>
</feature>
<dbReference type="SUPFAM" id="SSF57667">
    <property type="entry name" value="beta-beta-alpha zinc fingers"/>
    <property type="match status" value="2"/>
</dbReference>
<evidence type="ECO:0000313" key="12">
    <source>
        <dbReference type="EMBL" id="GBL88539.1"/>
    </source>
</evidence>
<dbReference type="FunFam" id="3.30.160.60:FF:000056">
    <property type="entry name" value="Zinc finger and SCAN domain-containing 20"/>
    <property type="match status" value="1"/>
</dbReference>
<dbReference type="Proteomes" id="UP000499080">
    <property type="component" value="Unassembled WGS sequence"/>
</dbReference>
<keyword evidence="4" id="KW-0677">Repeat</keyword>
<feature type="domain" description="C2H2-type" evidence="11">
    <location>
        <begin position="113"/>
        <end position="140"/>
    </location>
</feature>
<evidence type="ECO:0000256" key="1">
    <source>
        <dbReference type="ARBA" id="ARBA00004123"/>
    </source>
</evidence>
<dbReference type="InterPro" id="IPR013087">
    <property type="entry name" value="Znf_C2H2_type"/>
</dbReference>